<dbReference type="EMBL" id="SACQ01000004">
    <property type="protein sequence ID" value="RVU30838.1"/>
    <property type="molecule type" value="Genomic_DNA"/>
</dbReference>
<dbReference type="PANTHER" id="PTHR47561">
    <property type="entry name" value="POLYSACCHARIDE DEACETYLASE FAMILY PROTEIN (AFU_ORTHOLOGUE AFUA_6G05030)"/>
    <property type="match status" value="1"/>
</dbReference>
<dbReference type="Gene3D" id="3.20.20.370">
    <property type="entry name" value="Glycoside hydrolase/deacetylase"/>
    <property type="match status" value="1"/>
</dbReference>
<dbReference type="InterPro" id="IPR014344">
    <property type="entry name" value="XrtA_polysacc_deacetyl"/>
</dbReference>
<accession>A0A437Q8I9</accession>
<evidence type="ECO:0000313" key="3">
    <source>
        <dbReference type="Proteomes" id="UP000282818"/>
    </source>
</evidence>
<dbReference type="Pfam" id="PF01522">
    <property type="entry name" value="Polysacc_deac_1"/>
    <property type="match status" value="1"/>
</dbReference>
<name>A0A437Q8I9_9GAMM</name>
<dbReference type="Proteomes" id="UP000282818">
    <property type="component" value="Unassembled WGS sequence"/>
</dbReference>
<gene>
    <name evidence="2" type="ORF">EOE65_10650</name>
</gene>
<dbReference type="AlphaFoldDB" id="A0A437Q8I9"/>
<dbReference type="GO" id="GO:0005975">
    <property type="term" value="P:carbohydrate metabolic process"/>
    <property type="evidence" value="ECO:0007669"/>
    <property type="project" value="InterPro"/>
</dbReference>
<feature type="domain" description="NodB homology" evidence="1">
    <location>
        <begin position="12"/>
        <end position="282"/>
    </location>
</feature>
<dbReference type="Pfam" id="PF11959">
    <property type="entry name" value="DUF3473"/>
    <property type="match status" value="1"/>
</dbReference>
<proteinExistence type="predicted"/>
<sequence>MTVDVEDYFQVSAFESHIDRDAWGDKECRVERNMDRILALFDSHSVKATFFTLGWLAEKYPNMVRRIVEEGHELASHGWDHQRVTGFTPEAFFQDVSRTKAVLEDVGGVEISGYRAPSYSICEDNLWAFETLVESGHVYSSSVVPIQHDHYGMQSASRFAFSVADGKLAEIPVTTYPVMGKNINFGGGGWFRFFPYALTRWALQQVNVKEQQACNFYFHPWEVDPEQPRVGDIPIKTKFRHYINLARMEPRLDQLLGDFAWGRMDEVFAQEIAAARKAVCPA</sequence>
<dbReference type="SUPFAM" id="SSF88713">
    <property type="entry name" value="Glycoside hydrolase/deacetylase"/>
    <property type="match status" value="1"/>
</dbReference>
<dbReference type="PANTHER" id="PTHR47561:SF1">
    <property type="entry name" value="POLYSACCHARIDE DEACETYLASE FAMILY PROTEIN (AFU_ORTHOLOGUE AFUA_6G05030)"/>
    <property type="match status" value="1"/>
</dbReference>
<dbReference type="NCBIfam" id="TIGR03006">
    <property type="entry name" value="pepcterm_polyde"/>
    <property type="match status" value="1"/>
</dbReference>
<reference evidence="2 3" key="1">
    <citation type="submission" date="2019-01" db="EMBL/GenBank/DDBJ databases">
        <authorList>
            <person name="Chen W.-M."/>
        </authorList>
    </citation>
    <scope>NUCLEOTIDE SEQUENCE [LARGE SCALE GENOMIC DNA]</scope>
    <source>
        <strain evidence="2 3">HPM-16</strain>
    </source>
</reference>
<evidence type="ECO:0000313" key="2">
    <source>
        <dbReference type="EMBL" id="RVU30838.1"/>
    </source>
</evidence>
<dbReference type="InterPro" id="IPR011330">
    <property type="entry name" value="Glyco_hydro/deAcase_b/a-brl"/>
</dbReference>
<comment type="caution">
    <text evidence="2">The sequence shown here is derived from an EMBL/GenBank/DDBJ whole genome shotgun (WGS) entry which is preliminary data.</text>
</comment>
<dbReference type="InterPro" id="IPR022560">
    <property type="entry name" value="DUF3473"/>
</dbReference>
<dbReference type="CDD" id="cd10941">
    <property type="entry name" value="CE4_PuuE_HpPgdA_like_2"/>
    <property type="match status" value="1"/>
</dbReference>
<dbReference type="GO" id="GO:0016810">
    <property type="term" value="F:hydrolase activity, acting on carbon-nitrogen (but not peptide) bonds"/>
    <property type="evidence" value="ECO:0007669"/>
    <property type="project" value="InterPro"/>
</dbReference>
<dbReference type="PROSITE" id="PS51677">
    <property type="entry name" value="NODB"/>
    <property type="match status" value="1"/>
</dbReference>
<protein>
    <submittedName>
        <fullName evidence="2">DUF3473 domain-containing protein</fullName>
    </submittedName>
</protein>
<evidence type="ECO:0000259" key="1">
    <source>
        <dbReference type="PROSITE" id="PS51677"/>
    </source>
</evidence>
<organism evidence="2 3">
    <name type="scientific">Neptunomonas marina</name>
    <dbReference type="NCBI Taxonomy" id="1815562"/>
    <lineage>
        <taxon>Bacteria</taxon>
        <taxon>Pseudomonadati</taxon>
        <taxon>Pseudomonadota</taxon>
        <taxon>Gammaproteobacteria</taxon>
        <taxon>Oceanospirillales</taxon>
        <taxon>Oceanospirillaceae</taxon>
        <taxon>Neptunomonas</taxon>
    </lineage>
</organism>
<dbReference type="InterPro" id="IPR045235">
    <property type="entry name" value="PuuE_HpPgdA-like"/>
</dbReference>
<keyword evidence="3" id="KW-1185">Reference proteome</keyword>
<dbReference type="InterPro" id="IPR002509">
    <property type="entry name" value="NODB_dom"/>
</dbReference>